<evidence type="ECO:0000256" key="1">
    <source>
        <dbReference type="SAM" id="MobiDB-lite"/>
    </source>
</evidence>
<evidence type="ECO:0008006" key="4">
    <source>
        <dbReference type="Google" id="ProtNLM"/>
    </source>
</evidence>
<comment type="caution">
    <text evidence="2">The sequence shown here is derived from an EMBL/GenBank/DDBJ whole genome shotgun (WGS) entry which is preliminary data.</text>
</comment>
<dbReference type="InterPro" id="IPR008979">
    <property type="entry name" value="Galactose-bd-like_sf"/>
</dbReference>
<protein>
    <recommendedName>
        <fullName evidence="4">Alpha-L-rhamnosidase-like protein</fullName>
    </recommendedName>
</protein>
<dbReference type="CDD" id="cd03143">
    <property type="entry name" value="A4_beta-galactosidase_middle_domain"/>
    <property type="match status" value="1"/>
</dbReference>
<dbReference type="RefSeq" id="WP_192757623.1">
    <property type="nucleotide sequence ID" value="NZ_JADBDZ010000001.1"/>
</dbReference>
<dbReference type="Proteomes" id="UP000627838">
    <property type="component" value="Unassembled WGS sequence"/>
</dbReference>
<proteinExistence type="predicted"/>
<gene>
    <name evidence="2" type="ORF">H4W34_000468</name>
</gene>
<dbReference type="PANTHER" id="PTHR36848">
    <property type="entry name" value="DNA-BINDING PROTEIN (PUTATIVE SECRETED PROTEIN)-RELATED"/>
    <property type="match status" value="1"/>
</dbReference>
<dbReference type="Pfam" id="PF17132">
    <property type="entry name" value="Glyco_hydro_106"/>
    <property type="match status" value="1"/>
</dbReference>
<keyword evidence="3" id="KW-1185">Reference proteome</keyword>
<evidence type="ECO:0000313" key="2">
    <source>
        <dbReference type="EMBL" id="MBE1530635.1"/>
    </source>
</evidence>
<accession>A0ABR9JJA0</accession>
<feature type="region of interest" description="Disordered" evidence="1">
    <location>
        <begin position="651"/>
        <end position="675"/>
    </location>
</feature>
<dbReference type="EMBL" id="JADBDZ010000001">
    <property type="protein sequence ID" value="MBE1530635.1"/>
    <property type="molecule type" value="Genomic_DNA"/>
</dbReference>
<organism evidence="2 3">
    <name type="scientific">Actinomadura algeriensis</name>
    <dbReference type="NCBI Taxonomy" id="1679523"/>
    <lineage>
        <taxon>Bacteria</taxon>
        <taxon>Bacillati</taxon>
        <taxon>Actinomycetota</taxon>
        <taxon>Actinomycetes</taxon>
        <taxon>Streptosporangiales</taxon>
        <taxon>Thermomonosporaceae</taxon>
        <taxon>Actinomadura</taxon>
    </lineage>
</organism>
<name>A0ABR9JJA0_9ACTN</name>
<feature type="compositionally biased region" description="Basic and acidic residues" evidence="1">
    <location>
        <begin position="652"/>
        <end position="663"/>
    </location>
</feature>
<dbReference type="Gene3D" id="2.60.120.260">
    <property type="entry name" value="Galactose-binding domain-like"/>
    <property type="match status" value="1"/>
</dbReference>
<dbReference type="SUPFAM" id="SSF49785">
    <property type="entry name" value="Galactose-binding domain-like"/>
    <property type="match status" value="1"/>
</dbReference>
<reference evidence="2 3" key="1">
    <citation type="submission" date="2020-10" db="EMBL/GenBank/DDBJ databases">
        <title>Sequencing the genomes of 1000 actinobacteria strains.</title>
        <authorList>
            <person name="Klenk H.-P."/>
        </authorList>
    </citation>
    <scope>NUCLEOTIDE SEQUENCE [LARGE SCALE GENOMIC DNA]</scope>
    <source>
        <strain evidence="2 3">DSM 46744</strain>
    </source>
</reference>
<feature type="region of interest" description="Disordered" evidence="1">
    <location>
        <begin position="1247"/>
        <end position="1283"/>
    </location>
</feature>
<dbReference type="InterPro" id="IPR053161">
    <property type="entry name" value="Ulvan_degrading_GH"/>
</dbReference>
<dbReference type="PANTHER" id="PTHR36848:SF2">
    <property type="entry name" value="SECRETED PROTEIN"/>
    <property type="match status" value="1"/>
</dbReference>
<evidence type="ECO:0000313" key="3">
    <source>
        <dbReference type="Proteomes" id="UP000627838"/>
    </source>
</evidence>
<sequence>MSPAIPRRLRAVLDAPPRTHSPAPIWWWSGERLDRRRLRDQLERFAAGGVYNLVILNLAPSGPMFGADADEPAFFTDAWWELLDGVCEDALELGVSLWFYDQLGFSGADLQARLVRDVPAYAGQWLEQGGGVSARGFDYLSAQACAVLLDRVHGEYERRLGHRFGTAIVGSFQDELPSVPTWTDGFAEEFAARRGYDLAPHLPSLWKGGDDAALRVRRDYHLTRGELAEEAFFRPLAEWHERHGLLHGCDQQDPARAGHPVDGVRLYADYARTHRWFGAPGSDHHGDARVHSSLAHLYGRDRVWIEAFHSSGWGGTLEETFDWLLPWLRAGATLYNPHAAYYTTKAGWWEWAPPSTDWRQPYWRHHRVFADAVTRLCAALSLGRHVCDVAVLFPTATAQAGSRLDGADSFAAEAQETYRALVGDMAWFQMVPGALDRAGIDADVMDDESVLRAVVADGRLEVAGESYGTVLLPACTVLEGGTARRLTELIEAGGRVVAVGPPPRLGVGDPAAGEAVARLAALVETVAGPGSLGPVLRDARRVEAPVPALVREVDGATVVFVTAAESMASRVSVGEPDERGIDLGWLDVAYDFDPGRYHRDMRVRVNGVRGPAFLAGPFGGEPRPLHTVRGPSWVEVVVPFDDAPAALLIFPGDRDGDGDRNGDGEAPAPSGRPGVEIDLGSTWDMELVPTLDNTWGDFARPRGAMPVVEGRRLWHRVGDEPSAEGWAPVHATFGPHAVRTDDGRDPRPVVYSDTEGIRKDPIHRAVLGPKGYVPEEFLDFGRVRAGRRVVLRTRMTVPSPGGHLVLGAAAAKTVVLDGEPVPLDDRGYLATSEARIPAGSYALEVGLVPEEDVRLRGHLSVTTDPVGCLRPEWMTVTGAPRPGAPVTFTTRLPDGHSGVLQVASAAACRILVDGVEIGRQGGFEPYAEQDTPRVGRYALPDRPGARLGLVLTEDRNPASVLVDGPVVSGTGWRATRGDAAVRVVTGRAQYGDPAALHLHRRPHPLPGAGWLDDRADGGTVLPVAFAVPGARPRTEWLRCTVPPGATRMRFTARAEVTGIFLDGVALRPDRTGDGGGVGVGVDVGVGGGVGVGVEVDVELPGAHRPAGSVEVRLRTDPAFQEGAALAGPVRFDVGPGTIEVGDWQDTGLDGYSGGVRYRRVLDLDAAPGSAELDLGRVRGTAEVTVNGAPAGVRICAPYAFELGTALRRGRNEIDIVVYGTLAPYLDDVSPTHFVFEGQRTSGLLGPVALRTTGEPAGEPAAPSRPTRHRSRARSAPAEESPDE</sequence>